<dbReference type="Proteomes" id="UP000012174">
    <property type="component" value="Unassembled WGS sequence"/>
</dbReference>
<dbReference type="Pfam" id="PF24968">
    <property type="entry name" value="DUF7770"/>
    <property type="match status" value="1"/>
</dbReference>
<feature type="domain" description="DUF7770" evidence="1">
    <location>
        <begin position="32"/>
        <end position="157"/>
    </location>
</feature>
<reference evidence="3" key="1">
    <citation type="journal article" date="2013" name="Genome Announc.">
        <title>Draft genome sequence of the grapevine dieback fungus Eutypa lata UCR-EL1.</title>
        <authorList>
            <person name="Blanco-Ulate B."/>
            <person name="Rolshausen P.E."/>
            <person name="Cantu D."/>
        </authorList>
    </citation>
    <scope>NUCLEOTIDE SEQUENCE [LARGE SCALE GENOMIC DNA]</scope>
    <source>
        <strain evidence="3">UCR-EL1</strain>
    </source>
</reference>
<keyword evidence="3" id="KW-1185">Reference proteome</keyword>
<dbReference type="KEGG" id="ela:UCREL1_993"/>
<protein>
    <recommendedName>
        <fullName evidence="1">DUF7770 domain-containing protein</fullName>
    </recommendedName>
</protein>
<proteinExistence type="predicted"/>
<dbReference type="OrthoDB" id="10419977at2759"/>
<dbReference type="HOGENOM" id="CLU_1454412_0_0_1"/>
<gene>
    <name evidence="2" type="ORF">UCREL1_993</name>
</gene>
<organism evidence="2 3">
    <name type="scientific">Eutypa lata (strain UCR-EL1)</name>
    <name type="common">Grapevine dieback disease fungus</name>
    <name type="synonym">Eutypa armeniacae</name>
    <dbReference type="NCBI Taxonomy" id="1287681"/>
    <lineage>
        <taxon>Eukaryota</taxon>
        <taxon>Fungi</taxon>
        <taxon>Dikarya</taxon>
        <taxon>Ascomycota</taxon>
        <taxon>Pezizomycotina</taxon>
        <taxon>Sordariomycetes</taxon>
        <taxon>Xylariomycetidae</taxon>
        <taxon>Xylariales</taxon>
        <taxon>Diatrypaceae</taxon>
        <taxon>Eutypa</taxon>
    </lineage>
</organism>
<sequence>MATSSSSTQASFKTISTLDSDAVYLALHYRERRDDNEPYHWAFVQFADSGCTETVYMNAENADLRLDTDNWAYIERYEWKPADSKSLVVMYELQIPDGVSSEDVYGMIRSKGREVVREKSTYRRFYGSFNCRVWLFEVLDVLYKNGYITAPVSARDIMSSAQEAAQVCHSNFGRKQCYSVTTHILV</sequence>
<evidence type="ECO:0000313" key="2">
    <source>
        <dbReference type="EMBL" id="EMR71952.1"/>
    </source>
</evidence>
<dbReference type="InterPro" id="IPR056672">
    <property type="entry name" value="DUF7770"/>
</dbReference>
<dbReference type="AlphaFoldDB" id="M7T5M7"/>
<accession>M7T5M7</accession>
<evidence type="ECO:0000259" key="1">
    <source>
        <dbReference type="Pfam" id="PF24968"/>
    </source>
</evidence>
<evidence type="ECO:0000313" key="3">
    <source>
        <dbReference type="Proteomes" id="UP000012174"/>
    </source>
</evidence>
<name>M7T5M7_EUTLA</name>
<dbReference type="EMBL" id="KB705553">
    <property type="protein sequence ID" value="EMR71952.1"/>
    <property type="molecule type" value="Genomic_DNA"/>
</dbReference>